<dbReference type="PANTHER" id="PTHR45844">
    <property type="entry name" value="TRANSCRIPTION FACTOR BHLH30"/>
    <property type="match status" value="1"/>
</dbReference>
<keyword evidence="5" id="KW-0539">Nucleus</keyword>
<evidence type="ECO:0000256" key="6">
    <source>
        <dbReference type="SAM" id="MobiDB-lite"/>
    </source>
</evidence>
<evidence type="ECO:0000313" key="9">
    <source>
        <dbReference type="EMBL" id="KAG5411698.1"/>
    </source>
</evidence>
<evidence type="ECO:0000259" key="8">
    <source>
        <dbReference type="PROSITE" id="PS50888"/>
    </source>
</evidence>
<evidence type="ECO:0000256" key="4">
    <source>
        <dbReference type="ARBA" id="ARBA00023163"/>
    </source>
</evidence>
<feature type="region of interest" description="Disordered" evidence="6">
    <location>
        <begin position="331"/>
        <end position="357"/>
    </location>
</feature>
<accession>A0ABQ7NLD8</accession>
<keyword evidence="4" id="KW-0804">Transcription</keyword>
<gene>
    <name evidence="9" type="primary">A02p048890.1_BraROA</name>
    <name evidence="9" type="ORF">IGI04_008017</name>
</gene>
<keyword evidence="7" id="KW-0732">Signal</keyword>
<evidence type="ECO:0000256" key="1">
    <source>
        <dbReference type="ARBA" id="ARBA00004123"/>
    </source>
</evidence>
<dbReference type="PROSITE" id="PS50888">
    <property type="entry name" value="BHLH"/>
    <property type="match status" value="1"/>
</dbReference>
<comment type="subcellular location">
    <subcellularLocation>
        <location evidence="1">Nucleus</location>
    </subcellularLocation>
</comment>
<dbReference type="EMBL" id="JADBGQ010000002">
    <property type="protein sequence ID" value="KAG5411698.1"/>
    <property type="molecule type" value="Genomic_DNA"/>
</dbReference>
<evidence type="ECO:0000256" key="7">
    <source>
        <dbReference type="SAM" id="SignalP"/>
    </source>
</evidence>
<feature type="domain" description="BHLH" evidence="8">
    <location>
        <begin position="153"/>
        <end position="202"/>
    </location>
</feature>
<organism evidence="9 10">
    <name type="scientific">Brassica rapa subsp. trilocularis</name>
    <dbReference type="NCBI Taxonomy" id="1813537"/>
    <lineage>
        <taxon>Eukaryota</taxon>
        <taxon>Viridiplantae</taxon>
        <taxon>Streptophyta</taxon>
        <taxon>Embryophyta</taxon>
        <taxon>Tracheophyta</taxon>
        <taxon>Spermatophyta</taxon>
        <taxon>Magnoliopsida</taxon>
        <taxon>eudicotyledons</taxon>
        <taxon>Gunneridae</taxon>
        <taxon>Pentapetalae</taxon>
        <taxon>rosids</taxon>
        <taxon>malvids</taxon>
        <taxon>Brassicales</taxon>
        <taxon>Brassicaceae</taxon>
        <taxon>Brassiceae</taxon>
        <taxon>Brassica</taxon>
    </lineage>
</organism>
<name>A0ABQ7NLD8_BRACM</name>
<sequence>MFVTFCLFFNSLSLSFLFVFGSKKMYAMKEEDCLQNFHNLQDYQDQFLLHHHPQILPWSSLPSFDPTYFPSNPTRYPDSVPYFNRRASSSSSFDYTDGFVSPPSMDHHHHPNHLRVLSEALGPIMRRGTSFGFDDEIMGKLSAQEVMDAKALAASKSHSEAERRRRERINTHLAKLRSILPNTTKTDKASLLAEVIQHMKELKRQTSLITDTSQIPTECDDLTVDSAYNDEEGNLMIRVSFCCEDRTELMHDIINALKSLRLRIHKAEIATVGGRVKNVLFLSREDDDEYRRNFDGVDADKDDEEKRYNRASSIEEALKAVIDKCVNNNDDNNNLDKSSSGSIKRQRTSKMVNRCYN</sequence>
<keyword evidence="2" id="KW-0805">Transcription regulation</keyword>
<evidence type="ECO:0000313" key="10">
    <source>
        <dbReference type="Proteomes" id="UP000823674"/>
    </source>
</evidence>
<dbReference type="SUPFAM" id="SSF47459">
    <property type="entry name" value="HLH, helix-loop-helix DNA-binding domain"/>
    <property type="match status" value="1"/>
</dbReference>
<protein>
    <recommendedName>
        <fullName evidence="8">BHLH domain-containing protein</fullName>
    </recommendedName>
</protein>
<feature type="signal peptide" evidence="7">
    <location>
        <begin position="1"/>
        <end position="21"/>
    </location>
</feature>
<proteinExistence type="predicted"/>
<dbReference type="SMART" id="SM00353">
    <property type="entry name" value="HLH"/>
    <property type="match status" value="1"/>
</dbReference>
<dbReference type="InterPro" id="IPR036638">
    <property type="entry name" value="HLH_DNA-bd_sf"/>
</dbReference>
<keyword evidence="3" id="KW-0238">DNA-binding</keyword>
<dbReference type="Gene3D" id="4.10.280.10">
    <property type="entry name" value="Helix-loop-helix DNA-binding domain"/>
    <property type="match status" value="1"/>
</dbReference>
<reference evidence="9 10" key="1">
    <citation type="submission" date="2021-03" db="EMBL/GenBank/DDBJ databases">
        <authorList>
            <person name="King G.J."/>
            <person name="Bancroft I."/>
            <person name="Baten A."/>
            <person name="Bloomfield J."/>
            <person name="Borpatragohain P."/>
            <person name="He Z."/>
            <person name="Irish N."/>
            <person name="Irwin J."/>
            <person name="Liu K."/>
            <person name="Mauleon R.P."/>
            <person name="Moore J."/>
            <person name="Morris R."/>
            <person name="Ostergaard L."/>
            <person name="Wang B."/>
            <person name="Wells R."/>
        </authorList>
    </citation>
    <scope>NUCLEOTIDE SEQUENCE [LARGE SCALE GENOMIC DNA]</scope>
    <source>
        <strain evidence="9">R-o-18</strain>
        <tissue evidence="9">Leaf</tissue>
    </source>
</reference>
<dbReference type="Pfam" id="PF00010">
    <property type="entry name" value="HLH"/>
    <property type="match status" value="1"/>
</dbReference>
<dbReference type="CDD" id="cd11455">
    <property type="entry name" value="bHLH_AtAIG1_like"/>
    <property type="match status" value="1"/>
</dbReference>
<evidence type="ECO:0000256" key="2">
    <source>
        <dbReference type="ARBA" id="ARBA00023015"/>
    </source>
</evidence>
<dbReference type="PANTHER" id="PTHR45844:SF13">
    <property type="entry name" value="TRANSCRIPTION FACTOR AIG1"/>
    <property type="match status" value="1"/>
</dbReference>
<dbReference type="InterPro" id="IPR045847">
    <property type="entry name" value="AIG1-like"/>
</dbReference>
<evidence type="ECO:0000256" key="3">
    <source>
        <dbReference type="ARBA" id="ARBA00023125"/>
    </source>
</evidence>
<evidence type="ECO:0000256" key="5">
    <source>
        <dbReference type="ARBA" id="ARBA00023242"/>
    </source>
</evidence>
<comment type="caution">
    <text evidence="9">The sequence shown here is derived from an EMBL/GenBank/DDBJ whole genome shotgun (WGS) entry which is preliminary data.</text>
</comment>
<dbReference type="Proteomes" id="UP000823674">
    <property type="component" value="Chromosome A02"/>
</dbReference>
<keyword evidence="10" id="KW-1185">Reference proteome</keyword>
<feature type="chain" id="PRO_5047167142" description="BHLH domain-containing protein" evidence="7">
    <location>
        <begin position="22"/>
        <end position="357"/>
    </location>
</feature>
<dbReference type="InterPro" id="IPR011598">
    <property type="entry name" value="bHLH_dom"/>
</dbReference>